<dbReference type="Proteomes" id="UP001595823">
    <property type="component" value="Unassembled WGS sequence"/>
</dbReference>
<gene>
    <name evidence="1" type="ORF">ACFPET_05055</name>
</gene>
<evidence type="ECO:0000313" key="1">
    <source>
        <dbReference type="EMBL" id="MFC4334563.1"/>
    </source>
</evidence>
<comment type="caution">
    <text evidence="1">The sequence shown here is derived from an EMBL/GenBank/DDBJ whole genome shotgun (WGS) entry which is preliminary data.</text>
</comment>
<dbReference type="EMBL" id="JBHSDK010000007">
    <property type="protein sequence ID" value="MFC4334563.1"/>
    <property type="molecule type" value="Genomic_DNA"/>
</dbReference>
<name>A0ABV8TVX4_9ACTN</name>
<sequence>MTETPLPFVMTTDPDWDRTAADTAEVSLLPEGRNPEQADITGPCPRCGHATAWTALLLPDPGSLADGHGLLHAILKEAEGPVKTRDVDVTCDCLEYHPGVIGHGGCGASWTVEVSWASAPTA</sequence>
<proteinExistence type="predicted"/>
<dbReference type="RefSeq" id="WP_380618376.1">
    <property type="nucleotide sequence ID" value="NZ_JBHSDK010000007.1"/>
</dbReference>
<evidence type="ECO:0000313" key="2">
    <source>
        <dbReference type="Proteomes" id="UP001595823"/>
    </source>
</evidence>
<organism evidence="1 2">
    <name type="scientific">Salininema proteolyticum</name>
    <dbReference type="NCBI Taxonomy" id="1607685"/>
    <lineage>
        <taxon>Bacteria</taxon>
        <taxon>Bacillati</taxon>
        <taxon>Actinomycetota</taxon>
        <taxon>Actinomycetes</taxon>
        <taxon>Glycomycetales</taxon>
        <taxon>Glycomycetaceae</taxon>
        <taxon>Salininema</taxon>
    </lineage>
</organism>
<accession>A0ABV8TVX4</accession>
<reference evidence="2" key="1">
    <citation type="journal article" date="2019" name="Int. J. Syst. Evol. Microbiol.">
        <title>The Global Catalogue of Microorganisms (GCM) 10K type strain sequencing project: providing services to taxonomists for standard genome sequencing and annotation.</title>
        <authorList>
            <consortium name="The Broad Institute Genomics Platform"/>
            <consortium name="The Broad Institute Genome Sequencing Center for Infectious Disease"/>
            <person name="Wu L."/>
            <person name="Ma J."/>
        </authorList>
    </citation>
    <scope>NUCLEOTIDE SEQUENCE [LARGE SCALE GENOMIC DNA]</scope>
    <source>
        <strain evidence="2">IBRC-M 10908</strain>
    </source>
</reference>
<keyword evidence="2" id="KW-1185">Reference proteome</keyword>
<protein>
    <submittedName>
        <fullName evidence="1">Uncharacterized protein</fullName>
    </submittedName>
</protein>